<protein>
    <submittedName>
        <fullName evidence="1">Uncharacterized protein</fullName>
    </submittedName>
</protein>
<organism evidence="1">
    <name type="scientific">viral metagenome</name>
    <dbReference type="NCBI Taxonomy" id="1070528"/>
    <lineage>
        <taxon>unclassified sequences</taxon>
        <taxon>metagenomes</taxon>
        <taxon>organismal metagenomes</taxon>
    </lineage>
</organism>
<sequence length="1257" mass="141531">MELKVPLEGSSTILSFFPDDTIETVRQHVALAKQTHPDRLFIQVQVELPKDYYSSNPKRWMDLFYRLSHGKNAIRADMLDAYVSHVRPGTGVAARDVSREDWHSVEDFVHPLCHPPGPFKEWRILGVSEDKSMVLPIPPKDTPIPAAYSPAPSRQLLFETMHPEEVHAFMAVELDPAAASDMIRQVYFPFFQSSTPVNIETLRIPLKAAHEQIASLLKLKAPEPTHASILRAKWYIPLISTKFTAPRVRFEQIFYGLSVSPTTPVVSYFTSKGEITRHKFYVEDPKTKDPMLNVPMWKAWMNGTQPQRRLPTLLFYRGKNRSSFDRIAITNKDITVSTWRGKESKETLAELQEEMLEWMKTLDAVMPFLVDTDIGLSRWVLNDLTVVASYAKEISEFDMRRFSCLQSVFTYQDNAFRLVRADRETDVPPEVLRAYTILQEDGSLETEMGVTAAEAEALAEKVQALETDENFNFEKATGSYPVVSFSSKDVMVKFVKNMDRVLDYASMLRYVLTSDKEEVNTLCPRRLEVVEASAGVATTVQVEDEFDLGDVFAEEIAAAAAAEPAPSNAAAAPAAAVSAMRVKKSGPISTHNYFNNRILQIDRDLVDDEYSKKCEKLTQVVVLTAEDQERIPEAYNYSTAPANEKMTVAKGIAICPQYWCMRDEIPLSEAQLVMDDDNAQCCPVCKGKVRITDKEDPREFTVIKRKGDYKYPDFKEPSAKSTSKKKVPCCYRKPAATTAVLPKGGPPQDDYYVLSAGVIPEFRIAYLPPELTRRIHVKTDYAKTCPSNRIEASATDMFRIGLGRARDTLPTLLTGKETRIPSPAAGKEQVLQCSFFRTWKDLGDGDTLIERIVDGIDRAFTAKTMSALDEIEYVSMVMDCRVMRINLATNTMSCGFWADKTSARSRTIVLLDTDVLGKVSRRAGNIGSKFDFVVDVNKFDPKAKSTLQSLHTASCLSSTPGFDDAVKELMAKNVSNYQVILDPFKRVQAIFVPEQIVLPIHPVNMDIPEGVAVRSGYADVKDEELPTNETLSNFLKDTRHAGFKRSEILQGSDGTYSELLLESGFRAPFRPEAGDQEDAKEVLQTVRKHTEEALVHAAPNKEDLRLASDITYSSEVFEFLMFSLSKDIQETDHEELRAAVQTPGPNLYKDLAGWLSREAYWDEVNEPVQFVNKVRTPCGQMTNADTCKKSTLCGWHQDTCKIKVQSVVDRAQVLKRMTKVLKENTKQRALVLDGRLSPFFSTILYLEMPHELITSDV</sequence>
<dbReference type="EMBL" id="MN739021">
    <property type="protein sequence ID" value="QHT35427.1"/>
    <property type="molecule type" value="Genomic_DNA"/>
</dbReference>
<reference evidence="1" key="1">
    <citation type="journal article" date="2020" name="Nature">
        <title>Giant virus diversity and host interactions through global metagenomics.</title>
        <authorList>
            <person name="Schulz F."/>
            <person name="Roux S."/>
            <person name="Paez-Espino D."/>
            <person name="Jungbluth S."/>
            <person name="Walsh D.A."/>
            <person name="Denef V.J."/>
            <person name="McMahon K.D."/>
            <person name="Konstantinidis K.T."/>
            <person name="Eloe-Fadrosh E.A."/>
            <person name="Kyrpides N.C."/>
            <person name="Woyke T."/>
        </authorList>
    </citation>
    <scope>NUCLEOTIDE SEQUENCE</scope>
    <source>
        <strain evidence="1">GVMAG-M-3300009180-45</strain>
    </source>
</reference>
<proteinExistence type="predicted"/>
<evidence type="ECO:0000313" key="1">
    <source>
        <dbReference type="EMBL" id="QHT35427.1"/>
    </source>
</evidence>
<name>A0A6C0F1M4_9ZZZZ</name>
<accession>A0A6C0F1M4</accession>
<dbReference type="AlphaFoldDB" id="A0A6C0F1M4"/>